<dbReference type="WBParaSite" id="PS1159_v2.g15585.t2">
    <property type="protein sequence ID" value="PS1159_v2.g15585.t2"/>
    <property type="gene ID" value="PS1159_v2.g15585"/>
</dbReference>
<reference evidence="2" key="1">
    <citation type="submission" date="2022-11" db="UniProtKB">
        <authorList>
            <consortium name="WormBaseParasite"/>
        </authorList>
    </citation>
    <scope>IDENTIFICATION</scope>
</reference>
<name>A0AC35FD53_9BILA</name>
<sequence>MYWYIPTVSQIPHVALGALAIASVVRFQYQRAAGIAFHAITGAILLLWPSLLYDPLVYSEFDVLHTFLQRFAGAFHIGFAFFGYQSLYDTLRVEPIVHFAKALTAGFLLFTELFTAYHLSDPGVRGVRFNHFYLLPILLTDGIWTAVEIYRLVRSPRQLPVEIDILAKRTQRFIEGKSNHLDVEKVLLVDSALSFIYAFANFAFPNQILKLLIKNRVLLDGAHKLFSRQFGCYMLFSAIVSLLGSHFTVAHQKNYVLQRIVTQVITVLLHAYGHFWLGIYDLSHCTPFVIAILYVSLLTTIYFKIHRQEEEDINDGIIDENGVNKRTVVTYQKTTKSN</sequence>
<proteinExistence type="predicted"/>
<organism evidence="1 2">
    <name type="scientific">Panagrolaimus sp. PS1159</name>
    <dbReference type="NCBI Taxonomy" id="55785"/>
    <lineage>
        <taxon>Eukaryota</taxon>
        <taxon>Metazoa</taxon>
        <taxon>Ecdysozoa</taxon>
        <taxon>Nematoda</taxon>
        <taxon>Chromadorea</taxon>
        <taxon>Rhabditida</taxon>
        <taxon>Tylenchina</taxon>
        <taxon>Panagrolaimomorpha</taxon>
        <taxon>Panagrolaimoidea</taxon>
        <taxon>Panagrolaimidae</taxon>
        <taxon>Panagrolaimus</taxon>
    </lineage>
</organism>
<dbReference type="Proteomes" id="UP000887580">
    <property type="component" value="Unplaced"/>
</dbReference>
<evidence type="ECO:0000313" key="2">
    <source>
        <dbReference type="WBParaSite" id="PS1159_v2.g15585.t2"/>
    </source>
</evidence>
<evidence type="ECO:0000313" key="1">
    <source>
        <dbReference type="Proteomes" id="UP000887580"/>
    </source>
</evidence>
<protein>
    <submittedName>
        <fullName evidence="2">Uncharacterized protein</fullName>
    </submittedName>
</protein>
<accession>A0AC35FD53</accession>